<protein>
    <recommendedName>
        <fullName evidence="3">alpha-glucosidase</fullName>
        <ecNumber evidence="3">3.2.1.20</ecNumber>
    </recommendedName>
</protein>
<dbReference type="InterPro" id="IPR017853">
    <property type="entry name" value="GH"/>
</dbReference>
<feature type="chain" id="PRO_5041466492" description="alpha-glucosidase" evidence="6">
    <location>
        <begin position="18"/>
        <end position="569"/>
    </location>
</feature>
<dbReference type="Pfam" id="PF00128">
    <property type="entry name" value="Alpha-amylase"/>
    <property type="match status" value="1"/>
</dbReference>
<evidence type="ECO:0000313" key="8">
    <source>
        <dbReference type="EMBL" id="KAK1128206.1"/>
    </source>
</evidence>
<comment type="caution">
    <text evidence="8">The sequence shown here is derived from an EMBL/GenBank/DDBJ whole genome shotgun (WGS) entry which is preliminary data.</text>
</comment>
<proteinExistence type="inferred from homology"/>
<organism evidence="8 9">
    <name type="scientific">Melipona bicolor</name>
    <dbReference type="NCBI Taxonomy" id="60889"/>
    <lineage>
        <taxon>Eukaryota</taxon>
        <taxon>Metazoa</taxon>
        <taxon>Ecdysozoa</taxon>
        <taxon>Arthropoda</taxon>
        <taxon>Hexapoda</taxon>
        <taxon>Insecta</taxon>
        <taxon>Pterygota</taxon>
        <taxon>Neoptera</taxon>
        <taxon>Endopterygota</taxon>
        <taxon>Hymenoptera</taxon>
        <taxon>Apocrita</taxon>
        <taxon>Aculeata</taxon>
        <taxon>Apoidea</taxon>
        <taxon>Anthophila</taxon>
        <taxon>Apidae</taxon>
        <taxon>Melipona</taxon>
    </lineage>
</organism>
<evidence type="ECO:0000256" key="5">
    <source>
        <dbReference type="ARBA" id="ARBA00023295"/>
    </source>
</evidence>
<reference evidence="8" key="1">
    <citation type="submission" date="2021-10" db="EMBL/GenBank/DDBJ databases">
        <title>Melipona bicolor Genome sequencing and assembly.</title>
        <authorList>
            <person name="Araujo N.S."/>
            <person name="Arias M.C."/>
        </authorList>
    </citation>
    <scope>NUCLEOTIDE SEQUENCE</scope>
    <source>
        <strain evidence="8">USP_2M_L1-L4_2017</strain>
        <tissue evidence="8">Whole body</tissue>
    </source>
</reference>
<dbReference type="PANTHER" id="PTHR10357">
    <property type="entry name" value="ALPHA-AMYLASE FAMILY MEMBER"/>
    <property type="match status" value="1"/>
</dbReference>
<evidence type="ECO:0000313" key="9">
    <source>
        <dbReference type="Proteomes" id="UP001177670"/>
    </source>
</evidence>
<evidence type="ECO:0000256" key="4">
    <source>
        <dbReference type="ARBA" id="ARBA00023180"/>
    </source>
</evidence>
<name>A0AA40KPR3_9HYME</name>
<dbReference type="GO" id="GO:0005975">
    <property type="term" value="P:carbohydrate metabolic process"/>
    <property type="evidence" value="ECO:0007669"/>
    <property type="project" value="InterPro"/>
</dbReference>
<dbReference type="Proteomes" id="UP001177670">
    <property type="component" value="Unassembled WGS sequence"/>
</dbReference>
<dbReference type="EMBL" id="JAHYIQ010000010">
    <property type="protein sequence ID" value="KAK1128206.1"/>
    <property type="molecule type" value="Genomic_DNA"/>
</dbReference>
<dbReference type="CDD" id="cd11328">
    <property type="entry name" value="AmyAc_maltase"/>
    <property type="match status" value="1"/>
</dbReference>
<dbReference type="AlphaFoldDB" id="A0AA40KPR3"/>
<dbReference type="SUPFAM" id="SSF51445">
    <property type="entry name" value="(Trans)glycosidases"/>
    <property type="match status" value="1"/>
</dbReference>
<keyword evidence="5" id="KW-0326">Glycosidase</keyword>
<keyword evidence="9" id="KW-1185">Reference proteome</keyword>
<sequence length="569" mass="65941">MRVAIAFCVAVLPLVIGITWNPPDNIVDFSLYQIYPRSYKDSDGNGIGDLRGIIERLDHFTESNVEAVWLSPIYRSPMVDFGYDISNYKEIDPIFGTMEDFEELLKAAHDRNLSVLMDFVPNHTSDQHEWFQKSLQGIPPYDSYYVWHAGRMENGVRVPPNNWVSQMRGSAWQWKDERQAYYLHQFSIQQPDLNYYSPDVRREMKDVLKFWLDKGVDGFRVDAMIFLYEDKRFLNEPLSGLTDDPNDYDYTVKIYTTNQQPTYDIIPTWRQVLDKYEQPKYLMLEVYSNVSDTMKYYHYGADFPFNFYTITNLTRNSNAADIQYVVESWYDNMPEGCTPNWVTGNHDQHRLISRLGEPRARAITTTVLLLPGVIVTYYGEEIGMIDEYISWEDTVDPEGCRAGKEHYLTSSRDPERTPFQWDDSVSAGFSSNPHTWLPVNEDYKTLNLAHEKKEKNSYYALYEKLSALKRSQYLKEAMLVTKVLDDYVFAVARETEDHGSVYAISNFGDTDSIVDLSVFDNIPSKLNVYYASAISDILPWESVIQIRRVTIPAGSVVILTTPNADFVTD</sequence>
<feature type="domain" description="Glycosyl hydrolase family 13 catalytic" evidence="7">
    <location>
        <begin position="33"/>
        <end position="416"/>
    </location>
</feature>
<feature type="signal peptide" evidence="6">
    <location>
        <begin position="1"/>
        <end position="17"/>
    </location>
</feature>
<evidence type="ECO:0000259" key="7">
    <source>
        <dbReference type="SMART" id="SM00642"/>
    </source>
</evidence>
<dbReference type="InterPro" id="IPR006047">
    <property type="entry name" value="GH13_cat_dom"/>
</dbReference>
<gene>
    <name evidence="8" type="ORF">K0M31_002676</name>
</gene>
<evidence type="ECO:0000256" key="2">
    <source>
        <dbReference type="ARBA" id="ARBA00008061"/>
    </source>
</evidence>
<keyword evidence="5" id="KW-0378">Hydrolase</keyword>
<evidence type="ECO:0000256" key="1">
    <source>
        <dbReference type="ARBA" id="ARBA00001657"/>
    </source>
</evidence>
<dbReference type="EC" id="3.2.1.20" evidence="3"/>
<accession>A0AA40KPR3</accession>
<dbReference type="SMART" id="SM00642">
    <property type="entry name" value="Aamy"/>
    <property type="match status" value="1"/>
</dbReference>
<dbReference type="InterPro" id="IPR045857">
    <property type="entry name" value="O16G_dom_2"/>
</dbReference>
<keyword evidence="6" id="KW-0732">Signal</keyword>
<dbReference type="Gene3D" id="3.90.400.10">
    <property type="entry name" value="Oligo-1,6-glucosidase, Domain 2"/>
    <property type="match status" value="1"/>
</dbReference>
<dbReference type="PANTHER" id="PTHR10357:SF179">
    <property type="entry name" value="NEUTRAL AND BASIC AMINO ACID TRANSPORT PROTEIN RBAT"/>
    <property type="match status" value="1"/>
</dbReference>
<comment type="catalytic activity">
    <reaction evidence="1">
        <text>Hydrolysis of terminal, non-reducing (1-&gt;4)-linked alpha-D-glucose residues with release of alpha-D-glucose.</text>
        <dbReference type="EC" id="3.2.1.20"/>
    </reaction>
</comment>
<dbReference type="GO" id="GO:0004558">
    <property type="term" value="F:alpha-1,4-glucosidase activity"/>
    <property type="evidence" value="ECO:0007669"/>
    <property type="project" value="UniProtKB-EC"/>
</dbReference>
<dbReference type="FunFam" id="3.90.400.10:FF:000001">
    <property type="entry name" value="Maltase A3, isoform A"/>
    <property type="match status" value="1"/>
</dbReference>
<evidence type="ECO:0000256" key="3">
    <source>
        <dbReference type="ARBA" id="ARBA00012741"/>
    </source>
</evidence>
<keyword evidence="4" id="KW-0325">Glycoprotein</keyword>
<comment type="similarity">
    <text evidence="2">Belongs to the glycosyl hydrolase 13 family.</text>
</comment>
<dbReference type="Gene3D" id="3.20.20.80">
    <property type="entry name" value="Glycosidases"/>
    <property type="match status" value="1"/>
</dbReference>
<evidence type="ECO:0000256" key="6">
    <source>
        <dbReference type="SAM" id="SignalP"/>
    </source>
</evidence>